<keyword evidence="9" id="KW-1185">Reference proteome</keyword>
<dbReference type="Pfam" id="PF02687">
    <property type="entry name" value="FtsX"/>
    <property type="match status" value="1"/>
</dbReference>
<dbReference type="Pfam" id="PF12704">
    <property type="entry name" value="MacB_PCD"/>
    <property type="match status" value="1"/>
</dbReference>
<keyword evidence="8" id="KW-0547">Nucleotide-binding</keyword>
<dbReference type="InterPro" id="IPR003838">
    <property type="entry name" value="ABC3_permease_C"/>
</dbReference>
<reference evidence="9" key="1">
    <citation type="journal article" date="2020" name="Appl. Environ. Microbiol.">
        <title>Diazotrophic Anaeromyxobacter Isolates from Soils.</title>
        <authorList>
            <person name="Masuda Y."/>
            <person name="Yamanaka H."/>
            <person name="Xu Z.X."/>
            <person name="Shiratori Y."/>
            <person name="Aono T."/>
            <person name="Amachi S."/>
            <person name="Senoo K."/>
            <person name="Itoh H."/>
        </authorList>
    </citation>
    <scope>NUCLEOTIDE SEQUENCE [LARGE SCALE GENOMIC DNA]</scope>
    <source>
        <strain evidence="9">R267</strain>
    </source>
</reference>
<evidence type="ECO:0000256" key="6">
    <source>
        <dbReference type="SAM" id="Phobius"/>
    </source>
</evidence>
<dbReference type="InterPro" id="IPR025857">
    <property type="entry name" value="MacB_PCD"/>
</dbReference>
<accession>A0A7I9VM65</accession>
<keyword evidence="4 6" id="KW-1133">Transmembrane helix</keyword>
<keyword evidence="2" id="KW-1003">Cell membrane</keyword>
<dbReference type="PROSITE" id="PS50206">
    <property type="entry name" value="RHODANESE_3"/>
    <property type="match status" value="1"/>
</dbReference>
<gene>
    <name evidence="8" type="primary">ybjZ</name>
    <name evidence="8" type="ORF">AMYX_22320</name>
</gene>
<evidence type="ECO:0000256" key="3">
    <source>
        <dbReference type="ARBA" id="ARBA00022692"/>
    </source>
</evidence>
<dbReference type="PANTHER" id="PTHR30572">
    <property type="entry name" value="MEMBRANE COMPONENT OF TRANSPORTER-RELATED"/>
    <property type="match status" value="1"/>
</dbReference>
<dbReference type="RefSeq" id="WP_176065118.1">
    <property type="nucleotide sequence ID" value="NZ_BJTG01000005.1"/>
</dbReference>
<keyword evidence="5 6" id="KW-0472">Membrane</keyword>
<organism evidence="8 9">
    <name type="scientific">Anaeromyxobacter diazotrophicus</name>
    <dbReference type="NCBI Taxonomy" id="2590199"/>
    <lineage>
        <taxon>Bacteria</taxon>
        <taxon>Pseudomonadati</taxon>
        <taxon>Myxococcota</taxon>
        <taxon>Myxococcia</taxon>
        <taxon>Myxococcales</taxon>
        <taxon>Cystobacterineae</taxon>
        <taxon>Anaeromyxobacteraceae</taxon>
        <taxon>Anaeromyxobacter</taxon>
    </lineage>
</organism>
<protein>
    <submittedName>
        <fullName evidence="8">ABC transporter ATP-binding protein</fullName>
    </submittedName>
</protein>
<dbReference type="EMBL" id="BJTG01000005">
    <property type="protein sequence ID" value="GEJ57491.1"/>
    <property type="molecule type" value="Genomic_DNA"/>
</dbReference>
<dbReference type="Proteomes" id="UP000503640">
    <property type="component" value="Unassembled WGS sequence"/>
</dbReference>
<feature type="transmembrane region" description="Helical" evidence="6">
    <location>
        <begin position="34"/>
        <end position="54"/>
    </location>
</feature>
<evidence type="ECO:0000313" key="8">
    <source>
        <dbReference type="EMBL" id="GEJ57491.1"/>
    </source>
</evidence>
<evidence type="ECO:0000259" key="7">
    <source>
        <dbReference type="PROSITE" id="PS50206"/>
    </source>
</evidence>
<evidence type="ECO:0000256" key="2">
    <source>
        <dbReference type="ARBA" id="ARBA00022475"/>
    </source>
</evidence>
<sequence length="419" mass="44945">MTRLRQALARGWAELDEAVRIALGTLAAHRLRSFLTTLGIVIGVTTVIAIIAIIQGIDASFEAQVANLGTNTVYVSKWKWLDLNDEWYLLRNRKSLTLTEWRAVERESRLAVATSPRIWQSTQVSHGTAQLSRVDVFGVGPRYLEVAGGTVAAGRFLTETDVDLDRPAAVLGAEVADVLFPRVAPADVLGQRVVVGGHPLTVVGVLARKGRFLDLDMDKQLCMPIGTFRNLLGVKRSLTIAVTAPPGRLDALEDELTGILRRVRAVPAGKPDDFTVNRQDQFLKVYASLTAALYGVAVAVGLITLVVGGIGIMNIMMVSVHERTREIGLRRALGARRRTILFQFMLEASLVAALGGSVGTALGLGAAQLIALTTPLAAAVAPSAVALGLGFSATVGILFGSWPAWRAAHLDPVEALRWE</sequence>
<dbReference type="InterPro" id="IPR001763">
    <property type="entry name" value="Rhodanese-like_dom"/>
</dbReference>
<feature type="transmembrane region" description="Helical" evidence="6">
    <location>
        <begin position="291"/>
        <end position="320"/>
    </location>
</feature>
<evidence type="ECO:0000256" key="4">
    <source>
        <dbReference type="ARBA" id="ARBA00022989"/>
    </source>
</evidence>
<comment type="subcellular location">
    <subcellularLocation>
        <location evidence="1">Cell membrane</location>
        <topology evidence="1">Multi-pass membrane protein</topology>
    </subcellularLocation>
</comment>
<feature type="transmembrane region" description="Helical" evidence="6">
    <location>
        <begin position="376"/>
        <end position="399"/>
    </location>
</feature>
<name>A0A7I9VM65_9BACT</name>
<dbReference type="GO" id="GO:0005524">
    <property type="term" value="F:ATP binding"/>
    <property type="evidence" value="ECO:0007669"/>
    <property type="project" value="UniProtKB-KW"/>
</dbReference>
<proteinExistence type="predicted"/>
<dbReference type="GO" id="GO:0005886">
    <property type="term" value="C:plasma membrane"/>
    <property type="evidence" value="ECO:0007669"/>
    <property type="project" value="UniProtKB-SubCell"/>
</dbReference>
<evidence type="ECO:0000256" key="1">
    <source>
        <dbReference type="ARBA" id="ARBA00004651"/>
    </source>
</evidence>
<dbReference type="InterPro" id="IPR050250">
    <property type="entry name" value="Macrolide_Exporter_MacB"/>
</dbReference>
<keyword evidence="8" id="KW-0067">ATP-binding</keyword>
<keyword evidence="3 6" id="KW-0812">Transmembrane</keyword>
<evidence type="ECO:0000256" key="5">
    <source>
        <dbReference type="ARBA" id="ARBA00023136"/>
    </source>
</evidence>
<feature type="transmembrane region" description="Helical" evidence="6">
    <location>
        <begin position="341"/>
        <end position="370"/>
    </location>
</feature>
<feature type="domain" description="Rhodanese" evidence="7">
    <location>
        <begin position="389"/>
        <end position="414"/>
    </location>
</feature>
<dbReference type="GO" id="GO:0022857">
    <property type="term" value="F:transmembrane transporter activity"/>
    <property type="evidence" value="ECO:0007669"/>
    <property type="project" value="TreeGrafter"/>
</dbReference>
<comment type="caution">
    <text evidence="8">The sequence shown here is derived from an EMBL/GenBank/DDBJ whole genome shotgun (WGS) entry which is preliminary data.</text>
</comment>
<dbReference type="PANTHER" id="PTHR30572:SF15">
    <property type="entry name" value="ABC TRANSPORTER PERMEASE"/>
    <property type="match status" value="1"/>
</dbReference>
<evidence type="ECO:0000313" key="9">
    <source>
        <dbReference type="Proteomes" id="UP000503640"/>
    </source>
</evidence>
<dbReference type="AlphaFoldDB" id="A0A7I9VM65"/>